<evidence type="ECO:0000256" key="2">
    <source>
        <dbReference type="ARBA" id="ARBA00023125"/>
    </source>
</evidence>
<keyword evidence="1" id="KW-0805">Transcription regulation</keyword>
<dbReference type="SUPFAM" id="SSF46785">
    <property type="entry name" value="Winged helix' DNA-binding domain"/>
    <property type="match status" value="1"/>
</dbReference>
<dbReference type="InterPro" id="IPR050707">
    <property type="entry name" value="HTH_MetabolicPath_Reg"/>
</dbReference>
<protein>
    <submittedName>
        <fullName evidence="6">IclR family transcriptional regulator</fullName>
    </submittedName>
</protein>
<keyword evidence="7" id="KW-1185">Reference proteome</keyword>
<dbReference type="InterPro" id="IPR029016">
    <property type="entry name" value="GAF-like_dom_sf"/>
</dbReference>
<comment type="caution">
    <text evidence="6">The sequence shown here is derived from an EMBL/GenBank/DDBJ whole genome shotgun (WGS) entry which is preliminary data.</text>
</comment>
<dbReference type="PANTHER" id="PTHR30136">
    <property type="entry name" value="HELIX-TURN-HELIX TRANSCRIPTIONAL REGULATOR, ICLR FAMILY"/>
    <property type="match status" value="1"/>
</dbReference>
<dbReference type="InterPro" id="IPR014757">
    <property type="entry name" value="Tscrpt_reg_IclR_C"/>
</dbReference>
<evidence type="ECO:0000256" key="3">
    <source>
        <dbReference type="ARBA" id="ARBA00023163"/>
    </source>
</evidence>
<dbReference type="PROSITE" id="PS51077">
    <property type="entry name" value="HTH_ICLR"/>
    <property type="match status" value="1"/>
</dbReference>
<organism evidence="6 7">
    <name type="scientific">Microbacterium soli</name>
    <dbReference type="NCBI Taxonomy" id="446075"/>
    <lineage>
        <taxon>Bacteria</taxon>
        <taxon>Bacillati</taxon>
        <taxon>Actinomycetota</taxon>
        <taxon>Actinomycetes</taxon>
        <taxon>Micrococcales</taxon>
        <taxon>Microbacteriaceae</taxon>
        <taxon>Microbacterium</taxon>
    </lineage>
</organism>
<evidence type="ECO:0000313" key="7">
    <source>
        <dbReference type="Proteomes" id="UP001501591"/>
    </source>
</evidence>
<dbReference type="InterPro" id="IPR036388">
    <property type="entry name" value="WH-like_DNA-bd_sf"/>
</dbReference>
<dbReference type="InterPro" id="IPR005471">
    <property type="entry name" value="Tscrpt_reg_IclR_N"/>
</dbReference>
<keyword evidence="2" id="KW-0238">DNA-binding</keyword>
<proteinExistence type="predicted"/>
<evidence type="ECO:0000259" key="5">
    <source>
        <dbReference type="PROSITE" id="PS51078"/>
    </source>
</evidence>
<dbReference type="SUPFAM" id="SSF55781">
    <property type="entry name" value="GAF domain-like"/>
    <property type="match status" value="1"/>
</dbReference>
<evidence type="ECO:0000256" key="1">
    <source>
        <dbReference type="ARBA" id="ARBA00023015"/>
    </source>
</evidence>
<dbReference type="PANTHER" id="PTHR30136:SF24">
    <property type="entry name" value="HTH-TYPE TRANSCRIPTIONAL REPRESSOR ALLR"/>
    <property type="match status" value="1"/>
</dbReference>
<feature type="domain" description="IclR-ED" evidence="5">
    <location>
        <begin position="52"/>
        <end position="241"/>
    </location>
</feature>
<dbReference type="SMART" id="SM00346">
    <property type="entry name" value="HTH_ICLR"/>
    <property type="match status" value="1"/>
</dbReference>
<name>A0ABP7NE19_9MICO</name>
<dbReference type="Gene3D" id="1.10.10.10">
    <property type="entry name" value="Winged helix-like DNA-binding domain superfamily/Winged helix DNA-binding domain"/>
    <property type="match status" value="1"/>
</dbReference>
<dbReference type="PROSITE" id="PS51078">
    <property type="entry name" value="ICLR_ED"/>
    <property type="match status" value="1"/>
</dbReference>
<feature type="domain" description="HTH iclR-type" evidence="4">
    <location>
        <begin position="1"/>
        <end position="51"/>
    </location>
</feature>
<evidence type="ECO:0000259" key="4">
    <source>
        <dbReference type="PROSITE" id="PS51077"/>
    </source>
</evidence>
<keyword evidence="3" id="KW-0804">Transcription</keyword>
<dbReference type="CDD" id="cd00090">
    <property type="entry name" value="HTH_ARSR"/>
    <property type="match status" value="1"/>
</dbReference>
<reference evidence="7" key="1">
    <citation type="journal article" date="2019" name="Int. J. Syst. Evol. Microbiol.">
        <title>The Global Catalogue of Microorganisms (GCM) 10K type strain sequencing project: providing services to taxonomists for standard genome sequencing and annotation.</title>
        <authorList>
            <consortium name="The Broad Institute Genomics Platform"/>
            <consortium name="The Broad Institute Genome Sequencing Center for Infectious Disease"/>
            <person name="Wu L."/>
            <person name="Ma J."/>
        </authorList>
    </citation>
    <scope>NUCLEOTIDE SEQUENCE [LARGE SCALE GENOMIC DNA]</scope>
    <source>
        <strain evidence="7">JCM 17024</strain>
    </source>
</reference>
<dbReference type="InterPro" id="IPR036390">
    <property type="entry name" value="WH_DNA-bd_sf"/>
</dbReference>
<gene>
    <name evidence="6" type="ORF">GCM10022383_20950</name>
</gene>
<dbReference type="Gene3D" id="3.30.450.40">
    <property type="match status" value="1"/>
</dbReference>
<dbReference type="Proteomes" id="UP001501591">
    <property type="component" value="Unassembled WGS sequence"/>
</dbReference>
<dbReference type="Pfam" id="PF01614">
    <property type="entry name" value="IclR_C"/>
    <property type="match status" value="1"/>
</dbReference>
<evidence type="ECO:0000313" key="6">
    <source>
        <dbReference type="EMBL" id="GAA3942878.1"/>
    </source>
</evidence>
<accession>A0ABP7NE19</accession>
<dbReference type="Pfam" id="PF09339">
    <property type="entry name" value="HTH_IclR"/>
    <property type="match status" value="1"/>
</dbReference>
<dbReference type="EMBL" id="BAABCP010000001">
    <property type="protein sequence ID" value="GAA3942878.1"/>
    <property type="molecule type" value="Genomic_DNA"/>
</dbReference>
<sequence length="241" mass="25821">MFVGHDNGWTVTEVANELGVSKSVISRLMATLAAEGFLVLRSDTRRYFIGPVAFEVGTRFGAANLGSSLQPILQDLSERTNATAQLGTLQGAFVSFLAVSVGGGMLRVVASPGERRYVHISAIGKALLAALPETERRRIVNSMLVGGLLPASAPETIRDPEAFLRHLEATRERGYSLSTGETETTISGIGMVIATNVTGFPLGLSLSYPSTRFSVEDHPRLVKELEDASTAARRIWSDTVS</sequence>
<dbReference type="InterPro" id="IPR011991">
    <property type="entry name" value="ArsR-like_HTH"/>
</dbReference>